<dbReference type="STRING" id="188477.A0A433SJV5"/>
<dbReference type="PANTHER" id="PTHR44170">
    <property type="entry name" value="PROTEIN SIDEKICK"/>
    <property type="match status" value="1"/>
</dbReference>
<feature type="domain" description="Ig-like" evidence="3">
    <location>
        <begin position="207"/>
        <end position="302"/>
    </location>
</feature>
<evidence type="ECO:0000256" key="2">
    <source>
        <dbReference type="ARBA" id="ARBA00023157"/>
    </source>
</evidence>
<dbReference type="SUPFAM" id="SSF48726">
    <property type="entry name" value="Immunoglobulin"/>
    <property type="match status" value="3"/>
</dbReference>
<dbReference type="InterPro" id="IPR013783">
    <property type="entry name" value="Ig-like_fold"/>
</dbReference>
<feature type="non-terminal residue" evidence="4">
    <location>
        <position position="409"/>
    </location>
</feature>
<dbReference type="InterPro" id="IPR007110">
    <property type="entry name" value="Ig-like_dom"/>
</dbReference>
<dbReference type="GO" id="GO:0098609">
    <property type="term" value="P:cell-cell adhesion"/>
    <property type="evidence" value="ECO:0007669"/>
    <property type="project" value="TreeGrafter"/>
</dbReference>
<accession>A0A433SJV5</accession>
<comment type="caution">
    <text evidence="4">The sequence shown here is derived from an EMBL/GenBank/DDBJ whole genome shotgun (WGS) entry which is preliminary data.</text>
</comment>
<dbReference type="Pfam" id="PF13927">
    <property type="entry name" value="Ig_3"/>
    <property type="match status" value="2"/>
</dbReference>
<feature type="domain" description="Ig-like" evidence="3">
    <location>
        <begin position="100"/>
        <end position="199"/>
    </location>
</feature>
<dbReference type="InterPro" id="IPR003598">
    <property type="entry name" value="Ig_sub2"/>
</dbReference>
<dbReference type="CDD" id="cd00096">
    <property type="entry name" value="Ig"/>
    <property type="match status" value="1"/>
</dbReference>
<dbReference type="SMART" id="SM00409">
    <property type="entry name" value="IG"/>
    <property type="match status" value="3"/>
</dbReference>
<dbReference type="Gene3D" id="2.60.40.10">
    <property type="entry name" value="Immunoglobulins"/>
    <property type="match status" value="3"/>
</dbReference>
<keyword evidence="2" id="KW-1015">Disulfide bond</keyword>
<reference evidence="4 5" key="1">
    <citation type="submission" date="2019-01" db="EMBL/GenBank/DDBJ databases">
        <title>A draft genome assembly of the solar-powered sea slug Elysia chlorotica.</title>
        <authorList>
            <person name="Cai H."/>
            <person name="Li Q."/>
            <person name="Fang X."/>
            <person name="Li J."/>
            <person name="Curtis N.E."/>
            <person name="Altenburger A."/>
            <person name="Shibata T."/>
            <person name="Feng M."/>
            <person name="Maeda T."/>
            <person name="Schwartz J.A."/>
            <person name="Shigenobu S."/>
            <person name="Lundholm N."/>
            <person name="Nishiyama T."/>
            <person name="Yang H."/>
            <person name="Hasebe M."/>
            <person name="Li S."/>
            <person name="Pierce S.K."/>
            <person name="Wang J."/>
        </authorList>
    </citation>
    <scope>NUCLEOTIDE SEQUENCE [LARGE SCALE GENOMIC DNA]</scope>
    <source>
        <strain evidence="4">EC2010</strain>
        <tissue evidence="4">Whole organism of an adult</tissue>
    </source>
</reference>
<dbReference type="GO" id="GO:0016020">
    <property type="term" value="C:membrane"/>
    <property type="evidence" value="ECO:0007669"/>
    <property type="project" value="UniProtKB-SubCell"/>
</dbReference>
<dbReference type="PANTHER" id="PTHR44170:SF6">
    <property type="entry name" value="CONTACTIN"/>
    <property type="match status" value="1"/>
</dbReference>
<feature type="non-terminal residue" evidence="4">
    <location>
        <position position="1"/>
    </location>
</feature>
<evidence type="ECO:0000313" key="5">
    <source>
        <dbReference type="Proteomes" id="UP000271974"/>
    </source>
</evidence>
<sequence>GQLKWSSDNSDIQTDFFPSRAVRNQQEELRGLNIVHDRIVYEYVDTGSNRSFAWGWDRIMSPGGFICQIPKADTWKIFQQRRDYSYGTATKDSSQWNMGPNITVYSQDTLFFELEENVVTPFVLDCQAVGNPRPTYKWYRQADMESPRVEVSSALGSNYAITNGRLKITNPSEAEDAGLYTCEASNSIGTVQSNPIQVSYRFLAEFPTLDVAPTDAILFRGVEISCQSIEAKADIAYNWFKREIGLVAVRPEFNSQYFISKNGKLYISEVQQSDQAAYHCVASMISKQGEKLASDQTPSRISKPIKLNVLGGSANTYGPDIQDKFPQFFPSVPEVGDRVEIECLAYGRMPIRYSWKREDGGDMNPQVQFEDHNRRLVIPSARLEDTGVYSCIANGPQGTVSKTAYLSLK</sequence>
<evidence type="ECO:0000313" key="4">
    <source>
        <dbReference type="EMBL" id="RUS69376.1"/>
    </source>
</evidence>
<dbReference type="SMART" id="SM00408">
    <property type="entry name" value="IGc2"/>
    <property type="match status" value="3"/>
</dbReference>
<dbReference type="OrthoDB" id="3666223at2759"/>
<proteinExistence type="predicted"/>
<dbReference type="EMBL" id="RQTK01001705">
    <property type="protein sequence ID" value="RUS69376.1"/>
    <property type="molecule type" value="Genomic_DNA"/>
</dbReference>
<organism evidence="4 5">
    <name type="scientific">Elysia chlorotica</name>
    <name type="common">Eastern emerald elysia</name>
    <name type="synonym">Sea slug</name>
    <dbReference type="NCBI Taxonomy" id="188477"/>
    <lineage>
        <taxon>Eukaryota</taxon>
        <taxon>Metazoa</taxon>
        <taxon>Spiralia</taxon>
        <taxon>Lophotrochozoa</taxon>
        <taxon>Mollusca</taxon>
        <taxon>Gastropoda</taxon>
        <taxon>Heterobranchia</taxon>
        <taxon>Euthyneura</taxon>
        <taxon>Panpulmonata</taxon>
        <taxon>Sacoglossa</taxon>
        <taxon>Placobranchoidea</taxon>
        <taxon>Plakobranchidae</taxon>
        <taxon>Elysia</taxon>
    </lineage>
</organism>
<keyword evidence="5" id="KW-1185">Reference proteome</keyword>
<name>A0A433SJV5_ELYCH</name>
<evidence type="ECO:0000259" key="3">
    <source>
        <dbReference type="PROSITE" id="PS50835"/>
    </source>
</evidence>
<dbReference type="AlphaFoldDB" id="A0A433SJV5"/>
<feature type="domain" description="Ig-like" evidence="3">
    <location>
        <begin position="326"/>
        <end position="407"/>
    </location>
</feature>
<dbReference type="InterPro" id="IPR003599">
    <property type="entry name" value="Ig_sub"/>
</dbReference>
<dbReference type="InterPro" id="IPR036179">
    <property type="entry name" value="Ig-like_dom_sf"/>
</dbReference>
<protein>
    <recommendedName>
        <fullName evidence="3">Ig-like domain-containing protein</fullName>
    </recommendedName>
</protein>
<keyword evidence="1" id="KW-0677">Repeat</keyword>
<evidence type="ECO:0000256" key="1">
    <source>
        <dbReference type="ARBA" id="ARBA00022737"/>
    </source>
</evidence>
<gene>
    <name evidence="4" type="ORF">EGW08_022862</name>
</gene>
<dbReference type="PROSITE" id="PS50835">
    <property type="entry name" value="IG_LIKE"/>
    <property type="match status" value="3"/>
</dbReference>
<dbReference type="Proteomes" id="UP000271974">
    <property type="component" value="Unassembled WGS sequence"/>
</dbReference>